<name>L1JP99_GUITC</name>
<dbReference type="GO" id="GO:0005737">
    <property type="term" value="C:cytoplasm"/>
    <property type="evidence" value="ECO:0007669"/>
    <property type="project" value="TreeGrafter"/>
</dbReference>
<gene>
    <name evidence="3" type="ORF">GUITHDRAFT_57223</name>
</gene>
<dbReference type="OMA" id="MHRIMVT"/>
<dbReference type="GeneID" id="17306566"/>
<comment type="similarity">
    <text evidence="1">Belongs to the peptidase C14B family.</text>
</comment>
<dbReference type="Gene3D" id="3.40.50.12660">
    <property type="match status" value="1"/>
</dbReference>
<dbReference type="PANTHER" id="PTHR48104">
    <property type="entry name" value="METACASPASE-4"/>
    <property type="match status" value="1"/>
</dbReference>
<evidence type="ECO:0000256" key="1">
    <source>
        <dbReference type="ARBA" id="ARBA00009005"/>
    </source>
</evidence>
<sequence length="270" mass="30123">GRKKALLIGINYAGTRNALRGCINDVENMQQLLRKEGFRREEMVILTDDGRGDAMPTRNEILRACQWLVAGAGLGDVLFFHFSGHGSQQRDDSGMESDGYNETIVPCDMQQIVDDELWNNLVFPLPSGVRLTAVMDCCHSGTGLDLPFTWKHNRWLEDENPSHSCGDVQLFSGCQDDQTSSDGDVEKFKIGGAMTNAFIRAYNAQPFQTYPEFLSRLKSNLRSAGFGQVPQLSSSQAFDVNEKVFSLVEGIVPNTNVTIGRLQRRKIRPK</sequence>
<evidence type="ECO:0000259" key="2">
    <source>
        <dbReference type="Pfam" id="PF00656"/>
    </source>
</evidence>
<dbReference type="InterPro" id="IPR029030">
    <property type="entry name" value="Caspase-like_dom_sf"/>
</dbReference>
<dbReference type="eggNOG" id="KOG1546">
    <property type="taxonomic scope" value="Eukaryota"/>
</dbReference>
<reference evidence="5" key="2">
    <citation type="submission" date="2012-11" db="EMBL/GenBank/DDBJ databases">
        <authorList>
            <person name="Kuo A."/>
            <person name="Curtis B.A."/>
            <person name="Tanifuji G."/>
            <person name="Burki F."/>
            <person name="Gruber A."/>
            <person name="Irimia M."/>
            <person name="Maruyama S."/>
            <person name="Arias M.C."/>
            <person name="Ball S.G."/>
            <person name="Gile G.H."/>
            <person name="Hirakawa Y."/>
            <person name="Hopkins J.F."/>
            <person name="Rensing S.A."/>
            <person name="Schmutz J."/>
            <person name="Symeonidi A."/>
            <person name="Elias M."/>
            <person name="Eveleigh R.J."/>
            <person name="Herman E.K."/>
            <person name="Klute M.J."/>
            <person name="Nakayama T."/>
            <person name="Obornik M."/>
            <person name="Reyes-Prieto A."/>
            <person name="Armbrust E.V."/>
            <person name="Aves S.J."/>
            <person name="Beiko R.G."/>
            <person name="Coutinho P."/>
            <person name="Dacks J.B."/>
            <person name="Durnford D.G."/>
            <person name="Fast N.M."/>
            <person name="Green B.R."/>
            <person name="Grisdale C."/>
            <person name="Hempe F."/>
            <person name="Henrissat B."/>
            <person name="Hoppner M.P."/>
            <person name="Ishida K.-I."/>
            <person name="Kim E."/>
            <person name="Koreny L."/>
            <person name="Kroth P.G."/>
            <person name="Liu Y."/>
            <person name="Malik S.-B."/>
            <person name="Maier U.G."/>
            <person name="McRose D."/>
            <person name="Mock T."/>
            <person name="Neilson J.A."/>
            <person name="Onodera N.T."/>
            <person name="Poole A.M."/>
            <person name="Pritham E.J."/>
            <person name="Richards T.A."/>
            <person name="Rocap G."/>
            <person name="Roy S.W."/>
            <person name="Sarai C."/>
            <person name="Schaack S."/>
            <person name="Shirato S."/>
            <person name="Slamovits C.H."/>
            <person name="Spencer D.F."/>
            <person name="Suzuki S."/>
            <person name="Worden A.Z."/>
            <person name="Zauner S."/>
            <person name="Barry K."/>
            <person name="Bell C."/>
            <person name="Bharti A.K."/>
            <person name="Crow J.A."/>
            <person name="Grimwood J."/>
            <person name="Kramer R."/>
            <person name="Lindquist E."/>
            <person name="Lucas S."/>
            <person name="Salamov A."/>
            <person name="McFadden G.I."/>
            <person name="Lane C.E."/>
            <person name="Keeling P.J."/>
            <person name="Gray M.W."/>
            <person name="Grigoriev I.V."/>
            <person name="Archibald J.M."/>
        </authorList>
    </citation>
    <scope>NUCLEOTIDE SEQUENCE</scope>
    <source>
        <strain evidence="5">CCMP2712</strain>
    </source>
</reference>
<dbReference type="RefSeq" id="XP_005836863.1">
    <property type="nucleotide sequence ID" value="XM_005836806.1"/>
</dbReference>
<dbReference type="HOGENOM" id="CLU_029389_3_1_1"/>
<dbReference type="EnsemblProtists" id="EKX49883">
    <property type="protein sequence ID" value="EKX49883"/>
    <property type="gene ID" value="GUITHDRAFT_57223"/>
</dbReference>
<dbReference type="InterPro" id="IPR050452">
    <property type="entry name" value="Metacaspase"/>
</dbReference>
<organism evidence="3">
    <name type="scientific">Guillardia theta (strain CCMP2712)</name>
    <name type="common">Cryptophyte</name>
    <dbReference type="NCBI Taxonomy" id="905079"/>
    <lineage>
        <taxon>Eukaryota</taxon>
        <taxon>Cryptophyceae</taxon>
        <taxon>Pyrenomonadales</taxon>
        <taxon>Geminigeraceae</taxon>
        <taxon>Guillardia</taxon>
    </lineage>
</organism>
<dbReference type="GO" id="GO:0004197">
    <property type="term" value="F:cysteine-type endopeptidase activity"/>
    <property type="evidence" value="ECO:0007669"/>
    <property type="project" value="InterPro"/>
</dbReference>
<feature type="non-terminal residue" evidence="3">
    <location>
        <position position="1"/>
    </location>
</feature>
<proteinExistence type="inferred from homology"/>
<dbReference type="STRING" id="905079.L1JP99"/>
<feature type="non-terminal residue" evidence="3">
    <location>
        <position position="270"/>
    </location>
</feature>
<evidence type="ECO:0000313" key="4">
    <source>
        <dbReference type="EnsemblProtists" id="EKX49883"/>
    </source>
</evidence>
<feature type="domain" description="Peptidase C14 caspase" evidence="2">
    <location>
        <begin position="2"/>
        <end position="236"/>
    </location>
</feature>
<dbReference type="Pfam" id="PF00656">
    <property type="entry name" value="Peptidase_C14"/>
    <property type="match status" value="1"/>
</dbReference>
<dbReference type="SUPFAM" id="SSF52129">
    <property type="entry name" value="Caspase-like"/>
    <property type="match status" value="1"/>
</dbReference>
<dbReference type="PANTHER" id="PTHR48104:SF30">
    <property type="entry name" value="METACASPASE-1"/>
    <property type="match status" value="1"/>
</dbReference>
<dbReference type="GO" id="GO:0006508">
    <property type="term" value="P:proteolysis"/>
    <property type="evidence" value="ECO:0007669"/>
    <property type="project" value="InterPro"/>
</dbReference>
<dbReference type="OrthoDB" id="3223806at2759"/>
<dbReference type="InterPro" id="IPR011600">
    <property type="entry name" value="Pept_C14_caspase"/>
</dbReference>
<reference evidence="3 5" key="1">
    <citation type="journal article" date="2012" name="Nature">
        <title>Algal genomes reveal evolutionary mosaicism and the fate of nucleomorphs.</title>
        <authorList>
            <consortium name="DOE Joint Genome Institute"/>
            <person name="Curtis B.A."/>
            <person name="Tanifuji G."/>
            <person name="Burki F."/>
            <person name="Gruber A."/>
            <person name="Irimia M."/>
            <person name="Maruyama S."/>
            <person name="Arias M.C."/>
            <person name="Ball S.G."/>
            <person name="Gile G.H."/>
            <person name="Hirakawa Y."/>
            <person name="Hopkins J.F."/>
            <person name="Kuo A."/>
            <person name="Rensing S.A."/>
            <person name="Schmutz J."/>
            <person name="Symeonidi A."/>
            <person name="Elias M."/>
            <person name="Eveleigh R.J."/>
            <person name="Herman E.K."/>
            <person name="Klute M.J."/>
            <person name="Nakayama T."/>
            <person name="Obornik M."/>
            <person name="Reyes-Prieto A."/>
            <person name="Armbrust E.V."/>
            <person name="Aves S.J."/>
            <person name="Beiko R.G."/>
            <person name="Coutinho P."/>
            <person name="Dacks J.B."/>
            <person name="Durnford D.G."/>
            <person name="Fast N.M."/>
            <person name="Green B.R."/>
            <person name="Grisdale C.J."/>
            <person name="Hempel F."/>
            <person name="Henrissat B."/>
            <person name="Hoppner M.P."/>
            <person name="Ishida K."/>
            <person name="Kim E."/>
            <person name="Koreny L."/>
            <person name="Kroth P.G."/>
            <person name="Liu Y."/>
            <person name="Malik S.B."/>
            <person name="Maier U.G."/>
            <person name="McRose D."/>
            <person name="Mock T."/>
            <person name="Neilson J.A."/>
            <person name="Onodera N.T."/>
            <person name="Poole A.M."/>
            <person name="Pritham E.J."/>
            <person name="Richards T.A."/>
            <person name="Rocap G."/>
            <person name="Roy S.W."/>
            <person name="Sarai C."/>
            <person name="Schaack S."/>
            <person name="Shirato S."/>
            <person name="Slamovits C.H."/>
            <person name="Spencer D.F."/>
            <person name="Suzuki S."/>
            <person name="Worden A.Z."/>
            <person name="Zauner S."/>
            <person name="Barry K."/>
            <person name="Bell C."/>
            <person name="Bharti A.K."/>
            <person name="Crow J.A."/>
            <person name="Grimwood J."/>
            <person name="Kramer R."/>
            <person name="Lindquist E."/>
            <person name="Lucas S."/>
            <person name="Salamov A."/>
            <person name="McFadden G.I."/>
            <person name="Lane C.E."/>
            <person name="Keeling P.J."/>
            <person name="Gray M.W."/>
            <person name="Grigoriev I.V."/>
            <person name="Archibald J.M."/>
        </authorList>
    </citation>
    <scope>NUCLEOTIDE SEQUENCE</scope>
    <source>
        <strain evidence="3 5">CCMP2712</strain>
    </source>
</reference>
<protein>
    <recommendedName>
        <fullName evidence="2">Peptidase C14 caspase domain-containing protein</fullName>
    </recommendedName>
</protein>
<evidence type="ECO:0000313" key="3">
    <source>
        <dbReference type="EMBL" id="EKX49883.1"/>
    </source>
</evidence>
<dbReference type="KEGG" id="gtt:GUITHDRAFT_57223"/>
<accession>L1JP99</accession>
<keyword evidence="5" id="KW-1185">Reference proteome</keyword>
<dbReference type="SMR" id="L1JP99"/>
<dbReference type="EMBL" id="JH992980">
    <property type="protein sequence ID" value="EKX49883.1"/>
    <property type="molecule type" value="Genomic_DNA"/>
</dbReference>
<dbReference type="PaxDb" id="55529-EKX49883"/>
<dbReference type="Proteomes" id="UP000011087">
    <property type="component" value="Unassembled WGS sequence"/>
</dbReference>
<evidence type="ECO:0000313" key="5">
    <source>
        <dbReference type="Proteomes" id="UP000011087"/>
    </source>
</evidence>
<dbReference type="AlphaFoldDB" id="L1JP99"/>
<reference evidence="4" key="3">
    <citation type="submission" date="2015-06" db="UniProtKB">
        <authorList>
            <consortium name="EnsemblProtists"/>
        </authorList>
    </citation>
    <scope>IDENTIFICATION</scope>
</reference>